<dbReference type="InterPro" id="IPR011008">
    <property type="entry name" value="Dimeric_a/b-barrel"/>
</dbReference>
<evidence type="ECO:0000313" key="2">
    <source>
        <dbReference type="EMBL" id="TWH20267.1"/>
    </source>
</evidence>
<protein>
    <submittedName>
        <fullName evidence="2">SnoaL-like polyketide cyclase</fullName>
    </submittedName>
</protein>
<dbReference type="SUPFAM" id="SSF54909">
    <property type="entry name" value="Dimeric alpha+beta barrel"/>
    <property type="match status" value="1"/>
</dbReference>
<reference evidence="2 3" key="1">
    <citation type="submission" date="2019-07" db="EMBL/GenBank/DDBJ databases">
        <title>R&amp;d 2014.</title>
        <authorList>
            <person name="Klenk H.-P."/>
        </authorList>
    </citation>
    <scope>NUCLEOTIDE SEQUENCE [LARGE SCALE GENOMIC DNA]</scope>
    <source>
        <strain evidence="2 3">DSM 43194</strain>
    </source>
</reference>
<sequence>MRDLARRWLDAWRAGNVADVLALTESFSDPDTGGALSGARLEAHLEAVFDRFPQRQMEADPAAAAATEHTIVLDWTVTAAQRGTYLGMPAAGGHASVSGVDVLRRVGERVAVTRHFDRLALAESLGHAARFLPRTADGFQYGISMGAGTGRAIAPGALTLTWLDVADEAEGADVNQLTYEVVKSLRHSKGFLGAAIFEIGDRRYTLSVFDSLSAVRAVHARPHQRAMRRFFRGGLCTGAYTSVWSLERDSLYLRCPVCHGVVSADQTCSCAGGGDSERDRNAPPQAGPLFPRPEE</sequence>
<evidence type="ECO:0000313" key="3">
    <source>
        <dbReference type="Proteomes" id="UP000317303"/>
    </source>
</evidence>
<dbReference type="AlphaFoldDB" id="A0A660CEE1"/>
<dbReference type="InterPro" id="IPR032710">
    <property type="entry name" value="NTF2-like_dom_sf"/>
</dbReference>
<keyword evidence="3" id="KW-1185">Reference proteome</keyword>
<dbReference type="InterPro" id="IPR009959">
    <property type="entry name" value="Cyclase_SnoaL-like"/>
</dbReference>
<name>A0A660CEE1_9PSEU</name>
<evidence type="ECO:0000256" key="1">
    <source>
        <dbReference type="SAM" id="MobiDB-lite"/>
    </source>
</evidence>
<dbReference type="Proteomes" id="UP000317303">
    <property type="component" value="Unassembled WGS sequence"/>
</dbReference>
<dbReference type="SUPFAM" id="SSF54427">
    <property type="entry name" value="NTF2-like"/>
    <property type="match status" value="1"/>
</dbReference>
<gene>
    <name evidence="2" type="ORF">JD82_02109</name>
</gene>
<dbReference type="OrthoDB" id="3512015at2"/>
<comment type="caution">
    <text evidence="2">The sequence shown here is derived from an EMBL/GenBank/DDBJ whole genome shotgun (WGS) entry which is preliminary data.</text>
</comment>
<organism evidence="2 3">
    <name type="scientific">Prauserella rugosa</name>
    <dbReference type="NCBI Taxonomy" id="43354"/>
    <lineage>
        <taxon>Bacteria</taxon>
        <taxon>Bacillati</taxon>
        <taxon>Actinomycetota</taxon>
        <taxon>Actinomycetes</taxon>
        <taxon>Pseudonocardiales</taxon>
        <taxon>Pseudonocardiaceae</taxon>
        <taxon>Prauserella</taxon>
    </lineage>
</organism>
<dbReference type="Pfam" id="PF07366">
    <property type="entry name" value="SnoaL"/>
    <property type="match status" value="1"/>
</dbReference>
<accession>A0A660CEE1</accession>
<feature type="region of interest" description="Disordered" evidence="1">
    <location>
        <begin position="272"/>
        <end position="295"/>
    </location>
</feature>
<dbReference type="RefSeq" id="WP_030531138.1">
    <property type="nucleotide sequence ID" value="NZ_JOIJ01000003.1"/>
</dbReference>
<dbReference type="GO" id="GO:0030638">
    <property type="term" value="P:polyketide metabolic process"/>
    <property type="evidence" value="ECO:0007669"/>
    <property type="project" value="InterPro"/>
</dbReference>
<proteinExistence type="predicted"/>
<dbReference type="Gene3D" id="3.10.450.50">
    <property type="match status" value="1"/>
</dbReference>
<dbReference type="EMBL" id="VLJV01000001">
    <property type="protein sequence ID" value="TWH20267.1"/>
    <property type="molecule type" value="Genomic_DNA"/>
</dbReference>